<proteinExistence type="predicted"/>
<dbReference type="GO" id="GO:0016853">
    <property type="term" value="F:isomerase activity"/>
    <property type="evidence" value="ECO:0007669"/>
    <property type="project" value="UniProtKB-KW"/>
</dbReference>
<accession>A0A6B1D9H7</accession>
<dbReference type="InterPro" id="IPR050312">
    <property type="entry name" value="IolE/XylAMocC-like"/>
</dbReference>
<organism evidence="2">
    <name type="scientific">Caldilineaceae bacterium SB0661_bin_32</name>
    <dbReference type="NCBI Taxonomy" id="2605255"/>
    <lineage>
        <taxon>Bacteria</taxon>
        <taxon>Bacillati</taxon>
        <taxon>Chloroflexota</taxon>
        <taxon>Caldilineae</taxon>
        <taxon>Caldilineales</taxon>
        <taxon>Caldilineaceae</taxon>
    </lineage>
</organism>
<dbReference type="SUPFAM" id="SSF51658">
    <property type="entry name" value="Xylose isomerase-like"/>
    <property type="match status" value="1"/>
</dbReference>
<dbReference type="AlphaFoldDB" id="A0A6B1D9H7"/>
<dbReference type="PANTHER" id="PTHR12110">
    <property type="entry name" value="HYDROXYPYRUVATE ISOMERASE"/>
    <property type="match status" value="1"/>
</dbReference>
<dbReference type="Pfam" id="PF01261">
    <property type="entry name" value="AP_endonuc_2"/>
    <property type="match status" value="1"/>
</dbReference>
<protein>
    <submittedName>
        <fullName evidence="2">Sugar phosphate isomerase/epimerase</fullName>
    </submittedName>
</protein>
<sequence length="270" mass="29866">MTLGLGACTYTYVFDHSWEATLERLAALGFKWLEVMTAPPHIWPRDLDPKARETLRRQIESYGMQVFSSQPAWLELNLVAFNPGIREEVVKQMKENIELLHDLGGKVLDIFPGRREGLVAPSMETAWALAKEIFSACVEDAERYGVTLAIETVPRGFIETGAQAAQMAEEIGSPAIGVCVDIANVNAVQSPIAALEEAKERLALVHLSDNYGEHIHAPIGEGNVDFAAVASKLREIEYDGVSLLEVMTRDKVDEAFGQSKLRLEELGWQS</sequence>
<comment type="caution">
    <text evidence="2">The sequence shown here is derived from an EMBL/GenBank/DDBJ whole genome shotgun (WGS) entry which is preliminary data.</text>
</comment>
<dbReference type="EMBL" id="VXMH01000076">
    <property type="protein sequence ID" value="MYC96246.1"/>
    <property type="molecule type" value="Genomic_DNA"/>
</dbReference>
<feature type="domain" description="Xylose isomerase-like TIM barrel" evidence="1">
    <location>
        <begin position="22"/>
        <end position="254"/>
    </location>
</feature>
<keyword evidence="2" id="KW-0413">Isomerase</keyword>
<name>A0A6B1D9H7_9CHLR</name>
<dbReference type="Gene3D" id="3.20.20.150">
    <property type="entry name" value="Divalent-metal-dependent TIM barrel enzymes"/>
    <property type="match status" value="1"/>
</dbReference>
<gene>
    <name evidence="2" type="ORF">F4X14_14880</name>
</gene>
<reference evidence="2" key="1">
    <citation type="submission" date="2019-09" db="EMBL/GenBank/DDBJ databases">
        <title>Characterisation of the sponge microbiome using genome-centric metagenomics.</title>
        <authorList>
            <person name="Engelberts J.P."/>
            <person name="Robbins S.J."/>
            <person name="De Goeij J.M."/>
            <person name="Aranda M."/>
            <person name="Bell S.C."/>
            <person name="Webster N.S."/>
        </authorList>
    </citation>
    <scope>NUCLEOTIDE SEQUENCE</scope>
    <source>
        <strain evidence="2">SB0661_bin_32</strain>
    </source>
</reference>
<evidence type="ECO:0000259" key="1">
    <source>
        <dbReference type="Pfam" id="PF01261"/>
    </source>
</evidence>
<dbReference type="InterPro" id="IPR013022">
    <property type="entry name" value="Xyl_isomerase-like_TIM-brl"/>
</dbReference>
<evidence type="ECO:0000313" key="2">
    <source>
        <dbReference type="EMBL" id="MYC96246.1"/>
    </source>
</evidence>
<dbReference type="InterPro" id="IPR036237">
    <property type="entry name" value="Xyl_isomerase-like_sf"/>
</dbReference>